<accession>A0AAD9LI82</accession>
<keyword evidence="1" id="KW-1133">Transmembrane helix</keyword>
<name>A0AAD9LI82_BABDI</name>
<sequence length="136" mass="15309">MTKNRRIVFYYDFGEDAFKSGYVDASLHRCVSPSFSRQFCRQIKASWTYESSNRKEACTLRQRDIVTVNVVVAAGCITLAVGILGTSMRRSFQIPHRSGCTLGNVIKKPCIFGAPFFMLHDIGDSLSIPELTEFNL</sequence>
<feature type="transmembrane region" description="Helical" evidence="1">
    <location>
        <begin position="65"/>
        <end position="85"/>
    </location>
</feature>
<gene>
    <name evidence="2" type="ORF">X943_001930</name>
</gene>
<keyword evidence="3" id="KW-1185">Reference proteome</keyword>
<organism evidence="2 3">
    <name type="scientific">Babesia divergens</name>
    <dbReference type="NCBI Taxonomy" id="32595"/>
    <lineage>
        <taxon>Eukaryota</taxon>
        <taxon>Sar</taxon>
        <taxon>Alveolata</taxon>
        <taxon>Apicomplexa</taxon>
        <taxon>Aconoidasida</taxon>
        <taxon>Piroplasmida</taxon>
        <taxon>Babesiidae</taxon>
        <taxon>Babesia</taxon>
    </lineage>
</organism>
<proteinExistence type="predicted"/>
<dbReference type="AlphaFoldDB" id="A0AAD9LI82"/>
<reference evidence="2" key="2">
    <citation type="submission" date="2021-05" db="EMBL/GenBank/DDBJ databases">
        <authorList>
            <person name="Pain A."/>
        </authorList>
    </citation>
    <scope>NUCLEOTIDE SEQUENCE</scope>
    <source>
        <strain evidence="2">1802A</strain>
    </source>
</reference>
<evidence type="ECO:0000313" key="2">
    <source>
        <dbReference type="EMBL" id="KAK1937445.1"/>
    </source>
</evidence>
<comment type="caution">
    <text evidence="2">The sequence shown here is derived from an EMBL/GenBank/DDBJ whole genome shotgun (WGS) entry which is preliminary data.</text>
</comment>
<reference evidence="2" key="1">
    <citation type="journal article" date="2014" name="Nucleic Acids Res.">
        <title>The evolutionary dynamics of variant antigen genes in Babesia reveal a history of genomic innovation underlying host-parasite interaction.</title>
        <authorList>
            <person name="Jackson A.P."/>
            <person name="Otto T.D."/>
            <person name="Darby A."/>
            <person name="Ramaprasad A."/>
            <person name="Xia D."/>
            <person name="Echaide I.E."/>
            <person name="Farber M."/>
            <person name="Gahlot S."/>
            <person name="Gamble J."/>
            <person name="Gupta D."/>
            <person name="Gupta Y."/>
            <person name="Jackson L."/>
            <person name="Malandrin L."/>
            <person name="Malas T.B."/>
            <person name="Moussa E."/>
            <person name="Nair M."/>
            <person name="Reid A.J."/>
            <person name="Sanders M."/>
            <person name="Sharma J."/>
            <person name="Tracey A."/>
            <person name="Quail M.A."/>
            <person name="Weir W."/>
            <person name="Wastling J.M."/>
            <person name="Hall N."/>
            <person name="Willadsen P."/>
            <person name="Lingelbach K."/>
            <person name="Shiels B."/>
            <person name="Tait A."/>
            <person name="Berriman M."/>
            <person name="Allred D.R."/>
            <person name="Pain A."/>
        </authorList>
    </citation>
    <scope>NUCLEOTIDE SEQUENCE</scope>
    <source>
        <strain evidence="2">1802A</strain>
    </source>
</reference>
<dbReference type="EMBL" id="JAHBMH010000033">
    <property type="protein sequence ID" value="KAK1937445.1"/>
    <property type="molecule type" value="Genomic_DNA"/>
</dbReference>
<keyword evidence="1" id="KW-0472">Membrane</keyword>
<dbReference type="Proteomes" id="UP001195914">
    <property type="component" value="Unassembled WGS sequence"/>
</dbReference>
<evidence type="ECO:0000256" key="1">
    <source>
        <dbReference type="SAM" id="Phobius"/>
    </source>
</evidence>
<protein>
    <submittedName>
        <fullName evidence="2">Uncharacterized protein</fullName>
    </submittedName>
</protein>
<evidence type="ECO:0000313" key="3">
    <source>
        <dbReference type="Proteomes" id="UP001195914"/>
    </source>
</evidence>
<keyword evidence="1" id="KW-0812">Transmembrane</keyword>